<dbReference type="InterPro" id="IPR051612">
    <property type="entry name" value="Teichoic_Acid_Biosynth"/>
</dbReference>
<evidence type="ECO:0000256" key="3">
    <source>
        <dbReference type="ARBA" id="ARBA00022475"/>
    </source>
</evidence>
<evidence type="ECO:0000256" key="2">
    <source>
        <dbReference type="ARBA" id="ARBA00010488"/>
    </source>
</evidence>
<evidence type="ECO:0000313" key="8">
    <source>
        <dbReference type="EMBL" id="GAA5072149.1"/>
    </source>
</evidence>
<comment type="subcellular location">
    <subcellularLocation>
        <location evidence="1">Cell membrane</location>
        <topology evidence="1">Peripheral membrane protein</topology>
    </subcellularLocation>
</comment>
<dbReference type="Gene3D" id="3.40.50.11820">
    <property type="match status" value="1"/>
</dbReference>
<keyword evidence="6" id="KW-0472">Membrane</keyword>
<keyword evidence="4" id="KW-0808">Transferase</keyword>
<dbReference type="SUPFAM" id="SSF53448">
    <property type="entry name" value="Nucleotide-diphospho-sugar transferases"/>
    <property type="match status" value="1"/>
</dbReference>
<dbReference type="PANTHER" id="PTHR37316:SF3">
    <property type="entry name" value="TEICHOIC ACID GLYCEROL-PHOSPHATE TRANSFERASE"/>
    <property type="match status" value="1"/>
</dbReference>
<gene>
    <name evidence="8" type="ORF">GCM10023336_58700</name>
</gene>
<evidence type="ECO:0000256" key="1">
    <source>
        <dbReference type="ARBA" id="ARBA00004202"/>
    </source>
</evidence>
<keyword evidence="9" id="KW-1185">Reference proteome</keyword>
<proteinExistence type="inferred from homology"/>
<comment type="caution">
    <text evidence="8">The sequence shown here is derived from an EMBL/GenBank/DDBJ whole genome shotgun (WGS) entry which is preliminary data.</text>
</comment>
<evidence type="ECO:0000256" key="6">
    <source>
        <dbReference type="ARBA" id="ARBA00023136"/>
    </source>
</evidence>
<dbReference type="InterPro" id="IPR043149">
    <property type="entry name" value="TagF_N"/>
</dbReference>
<dbReference type="Gene3D" id="3.40.50.12580">
    <property type="match status" value="1"/>
</dbReference>
<dbReference type="Pfam" id="PF04464">
    <property type="entry name" value="Glyphos_transf"/>
    <property type="match status" value="1"/>
</dbReference>
<feature type="domain" description="Glycosyltransferase 2-like" evidence="7">
    <location>
        <begin position="13"/>
        <end position="155"/>
    </location>
</feature>
<name>A0ABP9LBT6_9ACTN</name>
<dbReference type="Gene3D" id="3.90.550.10">
    <property type="entry name" value="Spore Coat Polysaccharide Biosynthesis Protein SpsA, Chain A"/>
    <property type="match status" value="1"/>
</dbReference>
<dbReference type="InterPro" id="IPR007554">
    <property type="entry name" value="Glycerophosphate_synth"/>
</dbReference>
<dbReference type="InterPro" id="IPR043148">
    <property type="entry name" value="TagF_C"/>
</dbReference>
<dbReference type="SUPFAM" id="SSF53756">
    <property type="entry name" value="UDP-Glycosyltransferase/glycogen phosphorylase"/>
    <property type="match status" value="1"/>
</dbReference>
<dbReference type="EMBL" id="BAABKC010000095">
    <property type="protein sequence ID" value="GAA5072149.1"/>
    <property type="molecule type" value="Genomic_DNA"/>
</dbReference>
<evidence type="ECO:0000313" key="9">
    <source>
        <dbReference type="Proteomes" id="UP001500124"/>
    </source>
</evidence>
<dbReference type="InterPro" id="IPR001173">
    <property type="entry name" value="Glyco_trans_2-like"/>
</dbReference>
<protein>
    <recommendedName>
        <fullName evidence="7">Glycosyltransferase 2-like domain-containing protein</fullName>
    </recommendedName>
</protein>
<dbReference type="InterPro" id="IPR029044">
    <property type="entry name" value="Nucleotide-diphossugar_trans"/>
</dbReference>
<keyword evidence="3" id="KW-1003">Cell membrane</keyword>
<reference evidence="9" key="1">
    <citation type="journal article" date="2019" name="Int. J. Syst. Evol. Microbiol.">
        <title>The Global Catalogue of Microorganisms (GCM) 10K type strain sequencing project: providing services to taxonomists for standard genome sequencing and annotation.</title>
        <authorList>
            <consortium name="The Broad Institute Genomics Platform"/>
            <consortium name="The Broad Institute Genome Sequencing Center for Infectious Disease"/>
            <person name="Wu L."/>
            <person name="Ma J."/>
        </authorList>
    </citation>
    <scope>NUCLEOTIDE SEQUENCE [LARGE SCALE GENOMIC DNA]</scope>
    <source>
        <strain evidence="9">JCM 18410</strain>
    </source>
</reference>
<accession>A0ABP9LBT6</accession>
<dbReference type="Proteomes" id="UP001500124">
    <property type="component" value="Unassembled WGS sequence"/>
</dbReference>
<evidence type="ECO:0000256" key="4">
    <source>
        <dbReference type="ARBA" id="ARBA00022679"/>
    </source>
</evidence>
<evidence type="ECO:0000256" key="5">
    <source>
        <dbReference type="ARBA" id="ARBA00022944"/>
    </source>
</evidence>
<organism evidence="8 9">
    <name type="scientific">Streptomyces similanensis</name>
    <dbReference type="NCBI Taxonomy" id="1274988"/>
    <lineage>
        <taxon>Bacteria</taxon>
        <taxon>Bacillati</taxon>
        <taxon>Actinomycetota</taxon>
        <taxon>Actinomycetes</taxon>
        <taxon>Kitasatosporales</taxon>
        <taxon>Streptomycetaceae</taxon>
        <taxon>Streptomyces</taxon>
    </lineage>
</organism>
<dbReference type="Pfam" id="PF00535">
    <property type="entry name" value="Glycos_transf_2"/>
    <property type="match status" value="1"/>
</dbReference>
<sequence>MAVSTVAPDPDVSVVVIVYNDQDRLPTAVGSVLEQTLRNVEVIIADDCSTDGSHEVAQALAAAHPGKVRAIRLPENSGGCGEPRNQGVKAARGRYVMFLDSDDTLEKNACRNMVDAADRTGADLVSGLCVRVHTDNRHGKRTLWYPWLYRTTRTLDSVAELPDLFVFDTLSTNKCYRRGFLLDNDLAFPRGIHYEDLLFSAQAYLAAERITLIPNTVYHWNVVQKTAVKSISNRRGEIANFAHRVEIHRRIDALLDRQGQDELKLRKDIKFLKHDLVLYLRELPFLDDDYRHRFAELARGYLQDFPEAAYAELDKIHAICAQLLLREDWTDLMPAIDALLNRGKVATPLVERDGRVFWTDRYLDDPEMRAVLDVTPLGYHAKRLNQMFLRNRLTEYTVHGGDVTLAGRIVNPLHTVAADAELTAELEFKARRRSLQTFRFPVPAPRHEGEAITWRAEVPLARLLRPLGIVDDVWDVRLHLTADGKRTTSRLTVGAVDLEDAEPVPVRPRLTRLMADRLEAQVSAKGHLAFRLTQQGRLARTGRAAVERNLHGRPARVAKSAYRKARAVRRELNSGTRKLQVYERMLTKLPVRKGTVVFESHLGKQYSDSPRAVYEELRRRGTPVTPIWSYAGERPRGFPEDAELVRRWSWRYLKALAQAEYWIDNQGYPLRLTKRPETTYIQTWHGSALKRMGFDEPGLRMLSEVEQLAYQQALDRFDHFVVRGEHDVRTLARAYRIPEHKLLRTGYPRNDALVRARENQENPEKGTQHPEALRLAERLGIEPGRRVLLYAPTFRAQAGGKVRDFAFPFDVEDFAARFGDDCVLLVRAHYLNRLTLPPSVAGRVIDVSAEPDITPLMLLADALITDYSSVMFDYALLQRPIVFYAYDWEEYAEDIRGTYFDLLAEAPGPVPRTPDELFAALGDLKNLRTTYEARLKEFVDKYGEYDRGDAAAQIVDRFFGPAGETR</sequence>
<comment type="similarity">
    <text evidence="2">Belongs to the CDP-glycerol glycerophosphotransferase family.</text>
</comment>
<evidence type="ECO:0000259" key="7">
    <source>
        <dbReference type="Pfam" id="PF00535"/>
    </source>
</evidence>
<keyword evidence="5" id="KW-0777">Teichoic acid biosynthesis</keyword>
<dbReference type="PANTHER" id="PTHR37316">
    <property type="entry name" value="TEICHOIC ACID GLYCEROL-PHOSPHATE PRIMASE"/>
    <property type="match status" value="1"/>
</dbReference>
<dbReference type="CDD" id="cd00761">
    <property type="entry name" value="Glyco_tranf_GTA_type"/>
    <property type="match status" value="1"/>
</dbReference>